<name>A0A9X0A7U7_9CNID</name>
<dbReference type="Proteomes" id="UP001163046">
    <property type="component" value="Unassembled WGS sequence"/>
</dbReference>
<feature type="region of interest" description="Disordered" evidence="1">
    <location>
        <begin position="40"/>
        <end position="66"/>
    </location>
</feature>
<evidence type="ECO:0000313" key="3">
    <source>
        <dbReference type="Proteomes" id="UP001163046"/>
    </source>
</evidence>
<dbReference type="OrthoDB" id="10658989at2759"/>
<dbReference type="PANTHER" id="PTHR21411">
    <property type="entry name" value="APONTIC"/>
    <property type="match status" value="1"/>
</dbReference>
<organism evidence="2 3">
    <name type="scientific">Desmophyllum pertusum</name>
    <dbReference type="NCBI Taxonomy" id="174260"/>
    <lineage>
        <taxon>Eukaryota</taxon>
        <taxon>Metazoa</taxon>
        <taxon>Cnidaria</taxon>
        <taxon>Anthozoa</taxon>
        <taxon>Hexacorallia</taxon>
        <taxon>Scleractinia</taxon>
        <taxon>Caryophylliina</taxon>
        <taxon>Caryophylliidae</taxon>
        <taxon>Desmophyllum</taxon>
    </lineage>
</organism>
<feature type="compositionally biased region" description="Polar residues" evidence="1">
    <location>
        <begin position="93"/>
        <end position="107"/>
    </location>
</feature>
<evidence type="ECO:0000313" key="2">
    <source>
        <dbReference type="EMBL" id="KAJ7394808.1"/>
    </source>
</evidence>
<feature type="region of interest" description="Disordered" evidence="1">
    <location>
        <begin position="124"/>
        <end position="148"/>
    </location>
</feature>
<protein>
    <submittedName>
        <fullName evidence="2">Identical protein binding</fullName>
    </submittedName>
</protein>
<keyword evidence="3" id="KW-1185">Reference proteome</keyword>
<feature type="compositionally biased region" description="Basic and acidic residues" evidence="1">
    <location>
        <begin position="40"/>
        <end position="53"/>
    </location>
</feature>
<feature type="compositionally biased region" description="Acidic residues" evidence="1">
    <location>
        <begin position="81"/>
        <end position="91"/>
    </location>
</feature>
<sequence length="205" mass="23201">MASKSGRTTNFSEEEKLLLAELGREFPEIQGCWKRLKIQSKKEHDLQRRESRKTGGGKAPASPSQVCKVVADVIPASVNPLEEEFDDDAEGEPNSSWGKNQTDTSTYEVGPSAKFADVEVITSRKEGKVSKKEDSQRCKRKRSDSTEDPFLLMTREEHKLKMKVLQLKEWKLVHQCTKTGISVPPGYELQFTDADDEKKLHHLVI</sequence>
<proteinExistence type="predicted"/>
<accession>A0A9X0A7U7</accession>
<comment type="caution">
    <text evidence="2">The sequence shown here is derived from an EMBL/GenBank/DDBJ whole genome shotgun (WGS) entry which is preliminary data.</text>
</comment>
<dbReference type="PANTHER" id="PTHR21411:SF0">
    <property type="entry name" value="REGULATORY PROTEIN ZESTE"/>
    <property type="match status" value="1"/>
</dbReference>
<gene>
    <name evidence="2" type="primary">MSANTD3</name>
    <name evidence="2" type="ORF">OS493_000642</name>
</gene>
<reference evidence="2" key="1">
    <citation type="submission" date="2023-01" db="EMBL/GenBank/DDBJ databases">
        <title>Genome assembly of the deep-sea coral Lophelia pertusa.</title>
        <authorList>
            <person name="Herrera S."/>
            <person name="Cordes E."/>
        </authorList>
    </citation>
    <scope>NUCLEOTIDE SEQUENCE</scope>
    <source>
        <strain evidence="2">USNM1676648</strain>
        <tissue evidence="2">Polyp</tissue>
    </source>
</reference>
<dbReference type="AlphaFoldDB" id="A0A9X0A7U7"/>
<dbReference type="EMBL" id="MU825396">
    <property type="protein sequence ID" value="KAJ7394808.1"/>
    <property type="molecule type" value="Genomic_DNA"/>
</dbReference>
<feature type="compositionally biased region" description="Basic and acidic residues" evidence="1">
    <location>
        <begin position="124"/>
        <end position="137"/>
    </location>
</feature>
<evidence type="ECO:0000256" key="1">
    <source>
        <dbReference type="SAM" id="MobiDB-lite"/>
    </source>
</evidence>
<feature type="region of interest" description="Disordered" evidence="1">
    <location>
        <begin position="79"/>
        <end position="111"/>
    </location>
</feature>